<dbReference type="PRINTS" id="PR00301">
    <property type="entry name" value="HEATSHOCK70"/>
</dbReference>
<protein>
    <submittedName>
        <fullName evidence="5">Uncharacterized protein</fullName>
    </submittedName>
</protein>
<keyword evidence="3" id="KW-0067">ATP-binding</keyword>
<gene>
    <name evidence="5" type="ORF">PCOR1329_LOCUS44178</name>
</gene>
<feature type="non-terminal residue" evidence="5">
    <location>
        <position position="1"/>
    </location>
</feature>
<sequence length="808" mass="88483">EIGHVEHPEWFPGDATQYSEGDFQALLHQHGEVQCSRPCAQTSVSLLETADSAAVRRAAANADETFGLRQAEFMAVMENIWAPKAMTGDAPVTRELSKTDCQEAQAGSMCFHAVEWLRKSGIAKHPTWYPSLTPRSSPKDVQALLHTLHKADCAQPCEEVRAELASRDDEVVEIDDHGRQVKSQAFELDEPSCGTTKPGEWCYQSIQWLKNAGLRKHPDWYPKLSTQSSIEDFQTVLHKQGKVGCLLPCKEGETATVGLMRQGQPLEIVLNSHSKRKTTTVVSYFDTIRTFGDDALVHQGKAPAKTPLFFHSLLGDNFTSDAIAPGGAWWNKFGLGDKFYSYKLEYDADRGTPLFQISGENATHGEEVLAAILHYAKCMAEESADGKPVKDTVITVPSDATLRQRQAIVAAAEIAGLRLLSLVHETSSFAVQRAVDYTPEKGANELMVFYNLGSRKTEVSVVRFGARSAGMVAGKMAPDITVVGSAVDFSIGGHLMDLKIANKMLATFKEKFPKSAEGIDKSPRALRKLLSQAQKSKAILSSNKVAPFNVESLFDDIDFQAMIKREDFEDMCKEMFDRLTVPLEKALQMANATLADIHGVEVVGGAWRVPKVQSILTDYLESGEKKLPLGQHLNGEEAGALGAALVAANSSSSFRVKKIFFSDFSAHEYAVQVVSLSGDWEKNYTILYPAGSPLGGKKKLTFNLEEDFAIKIFENGVLITEYTVTGLKDVLEGKWSGYNLTAPPKVSATVPLAMSGIIEVKTPTATVEENYWVNVTVPKASTIADVCRFSPSPVCRVLRCVFAIGRAL</sequence>
<evidence type="ECO:0000256" key="3">
    <source>
        <dbReference type="ARBA" id="ARBA00022840"/>
    </source>
</evidence>
<dbReference type="Proteomes" id="UP001189429">
    <property type="component" value="Unassembled WGS sequence"/>
</dbReference>
<dbReference type="Gene3D" id="3.30.420.40">
    <property type="match status" value="2"/>
</dbReference>
<dbReference type="PANTHER" id="PTHR45639:SF3">
    <property type="entry name" value="HYPOXIA UP-REGULATED PROTEIN 1"/>
    <property type="match status" value="1"/>
</dbReference>
<dbReference type="PANTHER" id="PTHR45639">
    <property type="entry name" value="HSC70CB, ISOFORM G-RELATED"/>
    <property type="match status" value="1"/>
</dbReference>
<dbReference type="SUPFAM" id="SSF53067">
    <property type="entry name" value="Actin-like ATPase domain"/>
    <property type="match status" value="2"/>
</dbReference>
<dbReference type="Gene3D" id="2.60.34.10">
    <property type="entry name" value="Substrate Binding Domain Of DNAk, Chain A, domain 1"/>
    <property type="match status" value="1"/>
</dbReference>
<keyword evidence="1" id="KW-0547">Nucleotide-binding</keyword>
<name>A0ABN9U1Y1_9DINO</name>
<keyword evidence="2" id="KW-0256">Endoplasmic reticulum</keyword>
<evidence type="ECO:0000313" key="5">
    <source>
        <dbReference type="EMBL" id="CAK0852352.1"/>
    </source>
</evidence>
<evidence type="ECO:0000256" key="4">
    <source>
        <dbReference type="ARBA" id="ARBA00023186"/>
    </source>
</evidence>
<evidence type="ECO:0000313" key="6">
    <source>
        <dbReference type="Proteomes" id="UP001189429"/>
    </source>
</evidence>
<comment type="caution">
    <text evidence="5">The sequence shown here is derived from an EMBL/GenBank/DDBJ whole genome shotgun (WGS) entry which is preliminary data.</text>
</comment>
<keyword evidence="6" id="KW-1185">Reference proteome</keyword>
<dbReference type="Pfam" id="PF00012">
    <property type="entry name" value="HSP70"/>
    <property type="match status" value="1"/>
</dbReference>
<evidence type="ECO:0000256" key="1">
    <source>
        <dbReference type="ARBA" id="ARBA00022741"/>
    </source>
</evidence>
<dbReference type="InterPro" id="IPR029047">
    <property type="entry name" value="HSP70_peptide-bd_sf"/>
</dbReference>
<dbReference type="EMBL" id="CAUYUJ010015306">
    <property type="protein sequence ID" value="CAK0852352.1"/>
    <property type="molecule type" value="Genomic_DNA"/>
</dbReference>
<evidence type="ECO:0000256" key="2">
    <source>
        <dbReference type="ARBA" id="ARBA00022824"/>
    </source>
</evidence>
<dbReference type="InterPro" id="IPR013126">
    <property type="entry name" value="Hsp_70_fam"/>
</dbReference>
<dbReference type="CDD" id="cd10230">
    <property type="entry name" value="ASKHA_NBD_HSP70_HYOU1"/>
    <property type="match status" value="1"/>
</dbReference>
<reference evidence="5" key="1">
    <citation type="submission" date="2023-10" db="EMBL/GenBank/DDBJ databases">
        <authorList>
            <person name="Chen Y."/>
            <person name="Shah S."/>
            <person name="Dougan E. K."/>
            <person name="Thang M."/>
            <person name="Chan C."/>
        </authorList>
    </citation>
    <scope>NUCLEOTIDE SEQUENCE [LARGE SCALE GENOMIC DNA]</scope>
</reference>
<organism evidence="5 6">
    <name type="scientific">Prorocentrum cordatum</name>
    <dbReference type="NCBI Taxonomy" id="2364126"/>
    <lineage>
        <taxon>Eukaryota</taxon>
        <taxon>Sar</taxon>
        <taxon>Alveolata</taxon>
        <taxon>Dinophyceae</taxon>
        <taxon>Prorocentrales</taxon>
        <taxon>Prorocentraceae</taxon>
        <taxon>Prorocentrum</taxon>
    </lineage>
</organism>
<accession>A0ABN9U1Y1</accession>
<proteinExistence type="predicted"/>
<dbReference type="InterPro" id="IPR043129">
    <property type="entry name" value="ATPase_NBD"/>
</dbReference>
<dbReference type="Gene3D" id="3.30.30.30">
    <property type="match status" value="1"/>
</dbReference>
<keyword evidence="4" id="KW-0143">Chaperone</keyword>
<dbReference type="Gene3D" id="3.90.640.10">
    <property type="entry name" value="Actin, Chain A, domain 4"/>
    <property type="match status" value="1"/>
</dbReference>